<name>A0A1D3L002_9EURY</name>
<dbReference type="GeneID" id="30411261"/>
<reference evidence="2 3" key="1">
    <citation type="submission" date="2016-08" db="EMBL/GenBank/DDBJ databases">
        <authorList>
            <person name="Seilhamer J.J."/>
        </authorList>
    </citation>
    <scope>NUCLEOTIDE SEQUENCE [LARGE SCALE GENOMIC DNA]</scope>
    <source>
        <strain evidence="2">Buetzberg</strain>
    </source>
</reference>
<dbReference type="EMBL" id="LT607756">
    <property type="protein sequence ID" value="SCG84981.1"/>
    <property type="molecule type" value="Genomic_DNA"/>
</dbReference>
<accession>A0A1D3L002</accession>
<dbReference type="GO" id="GO:0016491">
    <property type="term" value="F:oxidoreductase activity"/>
    <property type="evidence" value="ECO:0007669"/>
    <property type="project" value="UniProtKB-ARBA"/>
</dbReference>
<dbReference type="AlphaFoldDB" id="A0A1D3L002"/>
<dbReference type="OrthoDB" id="53379at2157"/>
<dbReference type="InterPro" id="IPR017677">
    <property type="entry name" value="Methan_mark_16"/>
</dbReference>
<dbReference type="InterPro" id="IPR002708">
    <property type="entry name" value="HcyBio"/>
</dbReference>
<dbReference type="InterPro" id="IPR017896">
    <property type="entry name" value="4Fe4S_Fe-S-bd"/>
</dbReference>
<dbReference type="Proteomes" id="UP000094707">
    <property type="component" value="Chromosome I"/>
</dbReference>
<keyword evidence="3" id="KW-1185">Reference proteome</keyword>
<dbReference type="Gene3D" id="3.30.70.20">
    <property type="match status" value="1"/>
</dbReference>
<protein>
    <recommendedName>
        <fullName evidence="1">4Fe-4S ferredoxin-type domain-containing protein</fullName>
    </recommendedName>
</protein>
<dbReference type="RefSeq" id="WP_071906085.1">
    <property type="nucleotide sequence ID" value="NZ_LT607756.1"/>
</dbReference>
<gene>
    <name evidence="2" type="ORF">MCBB_0401</name>
</gene>
<dbReference type="KEGG" id="mcub:MCBB_0401"/>
<sequence>MKIRTIEEINKKIESGDATVLTAEEISHLVRDGEEPRAEDVDVVTTGTCGIMSGTAAVLHVPVADPGAFKKAKSVLLNGVPGFPGPCPNEWLGSVDMIVYGTNHSVYDETYGGGFLFKDLVSGNDVKIEVESIHGEKFESTVTMDDLGTAQMIGTRLAFKNYNSFVNPTTEAVSSIFNAIDMAGPFKGFTFSGCGELNPLQNDPSMNAICAGAKVLLNGSEGLVIGRGTRSSAEKPNMMITADMKAMDPHYLGGFKTGAGPEIFDSVAAAIPILSEDIFKETFIQNKDVKLPVTDIRGRHSVLGFTDYADAWEGSDERPVYHSDTCQNCEVCIVRERCPTGAYTDTLNTRRCFGCGMCAYSCPYGAFTMETGSVHFSVEGEPMEVPVMCRQSDIKRARELVAELTKRIVDGKFLLNNCL</sequence>
<dbReference type="PROSITE" id="PS00198">
    <property type="entry name" value="4FE4S_FER_1"/>
    <property type="match status" value="1"/>
</dbReference>
<dbReference type="STRING" id="118062.MCBB_0401"/>
<dbReference type="Pfam" id="PF01837">
    <property type="entry name" value="HcyBio"/>
    <property type="match status" value="1"/>
</dbReference>
<dbReference type="PROSITE" id="PS51379">
    <property type="entry name" value="4FE4S_FER_2"/>
    <property type="match status" value="2"/>
</dbReference>
<proteinExistence type="predicted"/>
<dbReference type="SUPFAM" id="SSF54862">
    <property type="entry name" value="4Fe-4S ferredoxins"/>
    <property type="match status" value="1"/>
</dbReference>
<evidence type="ECO:0000313" key="3">
    <source>
        <dbReference type="Proteomes" id="UP000094707"/>
    </source>
</evidence>
<dbReference type="NCBIfam" id="TIGR03287">
    <property type="entry name" value="methan_mark_16"/>
    <property type="match status" value="1"/>
</dbReference>
<dbReference type="Pfam" id="PF00037">
    <property type="entry name" value="Fer4"/>
    <property type="match status" value="1"/>
</dbReference>
<organism evidence="2 3">
    <name type="scientific">Methanobacterium congolense</name>
    <dbReference type="NCBI Taxonomy" id="118062"/>
    <lineage>
        <taxon>Archaea</taxon>
        <taxon>Methanobacteriati</taxon>
        <taxon>Methanobacteriota</taxon>
        <taxon>Methanomada group</taxon>
        <taxon>Methanobacteria</taxon>
        <taxon>Methanobacteriales</taxon>
        <taxon>Methanobacteriaceae</taxon>
        <taxon>Methanobacterium</taxon>
    </lineage>
</organism>
<evidence type="ECO:0000259" key="1">
    <source>
        <dbReference type="PROSITE" id="PS51379"/>
    </source>
</evidence>
<feature type="domain" description="4Fe-4S ferredoxin-type" evidence="1">
    <location>
        <begin position="343"/>
        <end position="372"/>
    </location>
</feature>
<feature type="domain" description="4Fe-4S ferredoxin-type" evidence="1">
    <location>
        <begin position="317"/>
        <end position="342"/>
    </location>
</feature>
<dbReference type="PATRIC" id="fig|129848.4.peg.404"/>
<dbReference type="InterPro" id="IPR017900">
    <property type="entry name" value="4Fe4S_Fe_S_CS"/>
</dbReference>
<evidence type="ECO:0000313" key="2">
    <source>
        <dbReference type="EMBL" id="SCG84981.1"/>
    </source>
</evidence>